<gene>
    <name evidence="7" type="primary">exbD_22</name>
    <name evidence="7" type="ORF">GALL_299960</name>
</gene>
<keyword evidence="4 6" id="KW-1133">Transmembrane helix</keyword>
<dbReference type="PANTHER" id="PTHR30558:SF7">
    <property type="entry name" value="TOL-PAL SYSTEM PROTEIN TOLR"/>
    <property type="match status" value="1"/>
</dbReference>
<feature type="transmembrane region" description="Helical" evidence="6">
    <location>
        <begin position="20"/>
        <end position="40"/>
    </location>
</feature>
<sequence length="155" mass="16577">MAALQQRGGRRRALAEINVVPYIDVMLVLLIIFMVTAPLITPSLVKLPSVGQASRAPDTVVEVDLKTDQTMSVRLRDPHAKPGTPGLTEQTVVLDQLQSTVQALAQQTGSSVQAMPVLIAADRDVKYDAVMQVLNRLKSGGVERVGLAVQATGKP</sequence>
<dbReference type="Pfam" id="PF02472">
    <property type="entry name" value="ExbD"/>
    <property type="match status" value="1"/>
</dbReference>
<evidence type="ECO:0000256" key="5">
    <source>
        <dbReference type="ARBA" id="ARBA00023136"/>
    </source>
</evidence>
<dbReference type="PANTHER" id="PTHR30558">
    <property type="entry name" value="EXBD MEMBRANE COMPONENT OF PMF-DRIVEN MACROMOLECULE IMPORT SYSTEM"/>
    <property type="match status" value="1"/>
</dbReference>
<evidence type="ECO:0000313" key="7">
    <source>
        <dbReference type="EMBL" id="OIQ88146.1"/>
    </source>
</evidence>
<organism evidence="7">
    <name type="scientific">mine drainage metagenome</name>
    <dbReference type="NCBI Taxonomy" id="410659"/>
    <lineage>
        <taxon>unclassified sequences</taxon>
        <taxon>metagenomes</taxon>
        <taxon>ecological metagenomes</taxon>
    </lineage>
</organism>
<dbReference type="EMBL" id="MLJW01000386">
    <property type="protein sequence ID" value="OIQ88146.1"/>
    <property type="molecule type" value="Genomic_DNA"/>
</dbReference>
<protein>
    <submittedName>
        <fullName evidence="7">Biopolymer transport protein ExbD</fullName>
    </submittedName>
</protein>
<dbReference type="InterPro" id="IPR003400">
    <property type="entry name" value="ExbD"/>
</dbReference>
<evidence type="ECO:0000256" key="1">
    <source>
        <dbReference type="ARBA" id="ARBA00004162"/>
    </source>
</evidence>
<reference evidence="7" key="1">
    <citation type="submission" date="2016-10" db="EMBL/GenBank/DDBJ databases">
        <title>Sequence of Gallionella enrichment culture.</title>
        <authorList>
            <person name="Poehlein A."/>
            <person name="Muehling M."/>
            <person name="Daniel R."/>
        </authorList>
    </citation>
    <scope>NUCLEOTIDE SEQUENCE</scope>
</reference>
<dbReference type="Gene3D" id="3.30.420.270">
    <property type="match status" value="1"/>
</dbReference>
<evidence type="ECO:0000256" key="2">
    <source>
        <dbReference type="ARBA" id="ARBA00022475"/>
    </source>
</evidence>
<comment type="caution">
    <text evidence="7">The sequence shown here is derived from an EMBL/GenBank/DDBJ whole genome shotgun (WGS) entry which is preliminary data.</text>
</comment>
<proteinExistence type="predicted"/>
<evidence type="ECO:0000256" key="3">
    <source>
        <dbReference type="ARBA" id="ARBA00022692"/>
    </source>
</evidence>
<comment type="subcellular location">
    <subcellularLocation>
        <location evidence="1">Cell membrane</location>
        <topology evidence="1">Single-pass membrane protein</topology>
    </subcellularLocation>
</comment>
<dbReference type="GO" id="GO:0022857">
    <property type="term" value="F:transmembrane transporter activity"/>
    <property type="evidence" value="ECO:0007669"/>
    <property type="project" value="InterPro"/>
</dbReference>
<keyword evidence="3 6" id="KW-0812">Transmembrane</keyword>
<dbReference type="AlphaFoldDB" id="A0A1J5QXY8"/>
<evidence type="ECO:0000256" key="6">
    <source>
        <dbReference type="SAM" id="Phobius"/>
    </source>
</evidence>
<evidence type="ECO:0000256" key="4">
    <source>
        <dbReference type="ARBA" id="ARBA00022989"/>
    </source>
</evidence>
<keyword evidence="5 6" id="KW-0472">Membrane</keyword>
<accession>A0A1J5QXY8</accession>
<dbReference type="GO" id="GO:0005886">
    <property type="term" value="C:plasma membrane"/>
    <property type="evidence" value="ECO:0007669"/>
    <property type="project" value="UniProtKB-SubCell"/>
</dbReference>
<keyword evidence="2" id="KW-1003">Cell membrane</keyword>
<name>A0A1J5QXY8_9ZZZZ</name>